<sequence length="347" mass="37341">MTEHLVHTLRSQGRFCDSSGSRMYGELCELVAGDVEAGGVFATVLSGREDAPSGDAVPLRLLGGLHRLVLDGRAARLRRFYPSTGGAWDAGSAWPEILDTVAGHVDVLRAALGRPPQTNEVGRSAALIGGLLHINSEFGLPIRLFEIGSSAGLNLRADHYRYHFAGGYWGPADAAVTIDDAWRGALPPRRELRIVARHGYDIAPIDVGHTDGEMTVLSYVWPDQGARLARLRGAIEVARRVPAGLERRSAAEAVAGLTLTDGALTVLWHSITWQYLSADERGAVLAHVDTLAGRADARSPFAHLTMEPARDGPGAPIKFVVRARCWPHGDPQVLGECHPHGPPVDWL</sequence>
<dbReference type="EMBL" id="LZJU01000058">
    <property type="protein sequence ID" value="OBH77401.1"/>
    <property type="molecule type" value="Genomic_DNA"/>
</dbReference>
<evidence type="ECO:0000313" key="1">
    <source>
        <dbReference type="EMBL" id="OBH77401.1"/>
    </source>
</evidence>
<name>A0A1A2TLT4_MYCNT</name>
<proteinExistence type="predicted"/>
<comment type="caution">
    <text evidence="1">The sequence shown here is derived from an EMBL/GenBank/DDBJ whole genome shotgun (WGS) entry which is preliminary data.</text>
</comment>
<protein>
    <recommendedName>
        <fullName evidence="3">DUF2332 domain-containing protein</fullName>
    </recommendedName>
</protein>
<dbReference type="Pfam" id="PF10094">
    <property type="entry name" value="DUF2332"/>
    <property type="match status" value="1"/>
</dbReference>
<dbReference type="OrthoDB" id="8899077at2"/>
<dbReference type="RefSeq" id="WP_067908953.1">
    <property type="nucleotide sequence ID" value="NZ_LZJP01000083.1"/>
</dbReference>
<accession>A0A1A2TLT4</accession>
<dbReference type="AlphaFoldDB" id="A0A1A2TLT4"/>
<gene>
    <name evidence="1" type="ORF">A5683_19440</name>
</gene>
<evidence type="ECO:0008006" key="3">
    <source>
        <dbReference type="Google" id="ProtNLM"/>
    </source>
</evidence>
<evidence type="ECO:0000313" key="2">
    <source>
        <dbReference type="Proteomes" id="UP000092389"/>
    </source>
</evidence>
<dbReference type="InterPro" id="IPR011200">
    <property type="entry name" value="UCP012608"/>
</dbReference>
<organism evidence="1 2">
    <name type="scientific">Mycobacterium mantenii</name>
    <dbReference type="NCBI Taxonomy" id="560555"/>
    <lineage>
        <taxon>Bacteria</taxon>
        <taxon>Bacillati</taxon>
        <taxon>Actinomycetota</taxon>
        <taxon>Actinomycetes</taxon>
        <taxon>Mycobacteriales</taxon>
        <taxon>Mycobacteriaceae</taxon>
        <taxon>Mycobacterium</taxon>
        <taxon>Mycobacterium avium complex (MAC)</taxon>
    </lineage>
</organism>
<reference evidence="1 2" key="1">
    <citation type="submission" date="2016-06" db="EMBL/GenBank/DDBJ databases">
        <authorList>
            <person name="Kjaerup R.B."/>
            <person name="Dalgaard T.S."/>
            <person name="Juul-Madsen H.R."/>
        </authorList>
    </citation>
    <scope>NUCLEOTIDE SEQUENCE [LARGE SCALE GENOMIC DNA]</scope>
    <source>
        <strain evidence="1 2">E152</strain>
    </source>
</reference>
<dbReference type="PIRSF" id="PIRSF012608">
    <property type="entry name" value="UCP012608"/>
    <property type="match status" value="1"/>
</dbReference>
<dbReference type="Proteomes" id="UP000092389">
    <property type="component" value="Unassembled WGS sequence"/>
</dbReference>